<proteinExistence type="predicted"/>
<dbReference type="EMBL" id="JBJUIK010000010">
    <property type="protein sequence ID" value="KAL3516537.1"/>
    <property type="molecule type" value="Genomic_DNA"/>
</dbReference>
<dbReference type="AlphaFoldDB" id="A0ABD2ZAP5"/>
<evidence type="ECO:0000313" key="2">
    <source>
        <dbReference type="Proteomes" id="UP001630127"/>
    </source>
</evidence>
<gene>
    <name evidence="1" type="ORF">ACH5RR_023439</name>
</gene>
<evidence type="ECO:0000313" key="1">
    <source>
        <dbReference type="EMBL" id="KAL3516537.1"/>
    </source>
</evidence>
<dbReference type="Proteomes" id="UP001630127">
    <property type="component" value="Unassembled WGS sequence"/>
</dbReference>
<keyword evidence="2" id="KW-1185">Reference proteome</keyword>
<protein>
    <submittedName>
        <fullName evidence="1">Uncharacterized protein</fullName>
    </submittedName>
</protein>
<reference evidence="1 2" key="1">
    <citation type="submission" date="2024-11" db="EMBL/GenBank/DDBJ databases">
        <title>A near-complete genome assembly of Cinchona calisaya.</title>
        <authorList>
            <person name="Lian D.C."/>
            <person name="Zhao X.W."/>
            <person name="Wei L."/>
        </authorList>
    </citation>
    <scope>NUCLEOTIDE SEQUENCE [LARGE SCALE GENOMIC DNA]</scope>
    <source>
        <tissue evidence="1">Nenye</tissue>
    </source>
</reference>
<sequence length="177" mass="18568">MEIKDHLLAVIPFKADGTKEEEKGHNANPPPAIIITLAIPTIGSRNFVRGTSGNHSNVIAWDSQVIPRAISGDTSIQKTHLASAHVQEKTIAAATASSAGIHQKFSNVAALHQAAIVSSQENDVTTSEQNVAVQARGGSIVTTRKILGLPARVGSITAANSLEPHKFVASQHHVVAT</sequence>
<comment type="caution">
    <text evidence="1">The sequence shown here is derived from an EMBL/GenBank/DDBJ whole genome shotgun (WGS) entry which is preliminary data.</text>
</comment>
<accession>A0ABD2ZAP5</accession>
<organism evidence="1 2">
    <name type="scientific">Cinchona calisaya</name>
    <dbReference type="NCBI Taxonomy" id="153742"/>
    <lineage>
        <taxon>Eukaryota</taxon>
        <taxon>Viridiplantae</taxon>
        <taxon>Streptophyta</taxon>
        <taxon>Embryophyta</taxon>
        <taxon>Tracheophyta</taxon>
        <taxon>Spermatophyta</taxon>
        <taxon>Magnoliopsida</taxon>
        <taxon>eudicotyledons</taxon>
        <taxon>Gunneridae</taxon>
        <taxon>Pentapetalae</taxon>
        <taxon>asterids</taxon>
        <taxon>lamiids</taxon>
        <taxon>Gentianales</taxon>
        <taxon>Rubiaceae</taxon>
        <taxon>Cinchonoideae</taxon>
        <taxon>Cinchoneae</taxon>
        <taxon>Cinchona</taxon>
    </lineage>
</organism>
<name>A0ABD2ZAP5_9GENT</name>